<keyword evidence="1" id="KW-0472">Membrane</keyword>
<dbReference type="AlphaFoldDB" id="A0A9W8Z6V6"/>
<comment type="caution">
    <text evidence="2">The sequence shown here is derived from an EMBL/GenBank/DDBJ whole genome shotgun (WGS) entry which is preliminary data.</text>
</comment>
<dbReference type="OrthoDB" id="9976870at2759"/>
<dbReference type="EMBL" id="JAPEVB010000001">
    <property type="protein sequence ID" value="KAJ4397692.1"/>
    <property type="molecule type" value="Genomic_DNA"/>
</dbReference>
<name>A0A9W8Z6V6_9PEZI</name>
<keyword evidence="1" id="KW-1133">Transmembrane helix</keyword>
<evidence type="ECO:0000313" key="2">
    <source>
        <dbReference type="EMBL" id="KAJ4397692.1"/>
    </source>
</evidence>
<keyword evidence="3" id="KW-1185">Reference proteome</keyword>
<evidence type="ECO:0000313" key="3">
    <source>
        <dbReference type="Proteomes" id="UP001140453"/>
    </source>
</evidence>
<dbReference type="Proteomes" id="UP001140453">
    <property type="component" value="Unassembled WGS sequence"/>
</dbReference>
<proteinExistence type="predicted"/>
<feature type="transmembrane region" description="Helical" evidence="1">
    <location>
        <begin position="94"/>
        <end position="118"/>
    </location>
</feature>
<keyword evidence="1" id="KW-0812">Transmembrane</keyword>
<feature type="transmembrane region" description="Helical" evidence="1">
    <location>
        <begin position="18"/>
        <end position="41"/>
    </location>
</feature>
<accession>A0A9W8Z6V6</accession>
<feature type="transmembrane region" description="Helical" evidence="1">
    <location>
        <begin position="53"/>
        <end position="74"/>
    </location>
</feature>
<protein>
    <submittedName>
        <fullName evidence="2">Uncharacterized protein</fullName>
    </submittedName>
</protein>
<reference evidence="2" key="1">
    <citation type="submission" date="2022-10" db="EMBL/GenBank/DDBJ databases">
        <title>Tapping the CABI collections for fungal endophytes: first genome assemblies for Collariella, Neodidymelliopsis, Ascochyta clinopodiicola, Didymella pomorum, Didymosphaeria variabile, Neocosmospora piperis and Neocucurbitaria cava.</title>
        <authorList>
            <person name="Hill R."/>
        </authorList>
    </citation>
    <scope>NUCLEOTIDE SEQUENCE</scope>
    <source>
        <strain evidence="2">IMI 355082</strain>
    </source>
</reference>
<evidence type="ECO:0000256" key="1">
    <source>
        <dbReference type="SAM" id="Phobius"/>
    </source>
</evidence>
<gene>
    <name evidence="2" type="ORF">N0V93_001926</name>
</gene>
<organism evidence="2 3">
    <name type="scientific">Gnomoniopsis smithogilvyi</name>
    <dbReference type="NCBI Taxonomy" id="1191159"/>
    <lineage>
        <taxon>Eukaryota</taxon>
        <taxon>Fungi</taxon>
        <taxon>Dikarya</taxon>
        <taxon>Ascomycota</taxon>
        <taxon>Pezizomycotina</taxon>
        <taxon>Sordariomycetes</taxon>
        <taxon>Sordariomycetidae</taxon>
        <taxon>Diaporthales</taxon>
        <taxon>Gnomoniaceae</taxon>
        <taxon>Gnomoniopsis</taxon>
    </lineage>
</organism>
<sequence length="127" mass="13918">MAFIRASLPLISLRPFPLASVILITIFLAVSLVIIGFRTYVRYRDNAFGLDDAFILAGTVLYIVSTALGTHGLLSGNGDSGSSLDTGHRAESFRYFYIWTMVYALTLALVISSIRLVAQTPSLFLPR</sequence>